<dbReference type="Proteomes" id="UP001157946">
    <property type="component" value="Unassembled WGS sequence"/>
</dbReference>
<organism evidence="2 3">
    <name type="scientific">Laceyella tengchongensis</name>
    <dbReference type="NCBI Taxonomy" id="574699"/>
    <lineage>
        <taxon>Bacteria</taxon>
        <taxon>Bacillati</taxon>
        <taxon>Bacillota</taxon>
        <taxon>Bacilli</taxon>
        <taxon>Bacillales</taxon>
        <taxon>Thermoactinomycetaceae</taxon>
        <taxon>Laceyella</taxon>
    </lineage>
</organism>
<sequence length="125" mass="13665">MKKLFGGLLLLIGIAICLDDVGGLLILLLTGALTVYGLKRWKRATTEGQKVVAVLVMGVAALLLFRWFPSVVGLLIGGVLFYLGWKVFNGGLPISLEKVTAPRTPTNETSFDADWRAFMDKQNKQ</sequence>
<dbReference type="AlphaFoldDB" id="A0AA46AFR0"/>
<comment type="caution">
    <text evidence="2">The sequence shown here is derived from an EMBL/GenBank/DDBJ whole genome shotgun (WGS) entry which is preliminary data.</text>
</comment>
<evidence type="ECO:0000313" key="2">
    <source>
        <dbReference type="EMBL" id="SMP22751.1"/>
    </source>
</evidence>
<reference evidence="2" key="1">
    <citation type="submission" date="2017-05" db="EMBL/GenBank/DDBJ databases">
        <authorList>
            <person name="Varghese N."/>
            <person name="Submissions S."/>
        </authorList>
    </citation>
    <scope>NUCLEOTIDE SEQUENCE</scope>
    <source>
        <strain evidence="2">DSM 45262</strain>
    </source>
</reference>
<keyword evidence="1" id="KW-1133">Transmembrane helix</keyword>
<proteinExistence type="predicted"/>
<keyword evidence="3" id="KW-1185">Reference proteome</keyword>
<feature type="transmembrane region" description="Helical" evidence="1">
    <location>
        <begin position="6"/>
        <end position="36"/>
    </location>
</feature>
<keyword evidence="1" id="KW-0472">Membrane</keyword>
<evidence type="ECO:0000313" key="3">
    <source>
        <dbReference type="Proteomes" id="UP001157946"/>
    </source>
</evidence>
<protein>
    <recommendedName>
        <fullName evidence="4">Flagellar basal body rod protein</fullName>
    </recommendedName>
</protein>
<feature type="transmembrane region" description="Helical" evidence="1">
    <location>
        <begin position="48"/>
        <end position="65"/>
    </location>
</feature>
<dbReference type="EMBL" id="FXTU01000004">
    <property type="protein sequence ID" value="SMP22751.1"/>
    <property type="molecule type" value="Genomic_DNA"/>
</dbReference>
<accession>A0AA46AFR0</accession>
<evidence type="ECO:0008006" key="4">
    <source>
        <dbReference type="Google" id="ProtNLM"/>
    </source>
</evidence>
<dbReference type="RefSeq" id="WP_102993384.1">
    <property type="nucleotide sequence ID" value="NZ_FXTU01000004.1"/>
</dbReference>
<gene>
    <name evidence="2" type="ORF">SAMN06265361_104107</name>
</gene>
<name>A0AA46AFR0_9BACL</name>
<keyword evidence="1" id="KW-0812">Transmembrane</keyword>
<evidence type="ECO:0000256" key="1">
    <source>
        <dbReference type="SAM" id="Phobius"/>
    </source>
</evidence>
<feature type="transmembrane region" description="Helical" evidence="1">
    <location>
        <begin position="71"/>
        <end position="88"/>
    </location>
</feature>